<dbReference type="RefSeq" id="WP_006745941.1">
    <property type="nucleotide sequence ID" value="NZ_CP007029.1"/>
</dbReference>
<protein>
    <submittedName>
        <fullName evidence="11">Flagellar motor protein MotA</fullName>
    </submittedName>
</protein>
<keyword evidence="11" id="KW-0969">Cilium</keyword>
<evidence type="ECO:0000256" key="3">
    <source>
        <dbReference type="ARBA" id="ARBA00022475"/>
    </source>
</evidence>
<keyword evidence="7 9" id="KW-0472">Membrane</keyword>
<reference evidence="11 12" key="1">
    <citation type="submission" date="2013-12" db="EMBL/GenBank/DDBJ databases">
        <authorList>
            <consortium name="DOE Joint Genome Institute"/>
            <person name="Muyzer G."/>
            <person name="Huntemann M."/>
            <person name="Han J."/>
            <person name="Chen A."/>
            <person name="Kyrpides N."/>
            <person name="Mavromatis K."/>
            <person name="Markowitz V."/>
            <person name="Palaniappan K."/>
            <person name="Ivanova N."/>
            <person name="Schaumberg A."/>
            <person name="Pati A."/>
            <person name="Liolios K."/>
            <person name="Nordberg H.P."/>
            <person name="Cantor M.N."/>
            <person name="Hua S.X."/>
            <person name="Woyke T."/>
        </authorList>
    </citation>
    <scope>NUCLEOTIDE SEQUENCE [LARGE SCALE GENOMIC DNA]</scope>
    <source>
        <strain evidence="11 12">ARh 1</strain>
    </source>
</reference>
<dbReference type="Pfam" id="PF01618">
    <property type="entry name" value="MotA_ExbB"/>
    <property type="match status" value="1"/>
</dbReference>
<proteinExistence type="inferred from homology"/>
<dbReference type="InterPro" id="IPR002898">
    <property type="entry name" value="MotA_ExbB_proton_chnl"/>
</dbReference>
<name>W0DKN4_9GAMM</name>
<evidence type="ECO:0000256" key="5">
    <source>
        <dbReference type="ARBA" id="ARBA00022927"/>
    </source>
</evidence>
<organism evidence="11 12">
    <name type="scientific">Thioalkalivibrio paradoxus ARh 1</name>
    <dbReference type="NCBI Taxonomy" id="713585"/>
    <lineage>
        <taxon>Bacteria</taxon>
        <taxon>Pseudomonadati</taxon>
        <taxon>Pseudomonadota</taxon>
        <taxon>Gammaproteobacteria</taxon>
        <taxon>Chromatiales</taxon>
        <taxon>Ectothiorhodospiraceae</taxon>
        <taxon>Thioalkalivibrio</taxon>
    </lineage>
</organism>
<dbReference type="HOGENOM" id="CLU_053325_4_2_6"/>
<keyword evidence="5 8" id="KW-0653">Protein transport</keyword>
<feature type="transmembrane region" description="Helical" evidence="9">
    <location>
        <begin position="168"/>
        <end position="192"/>
    </location>
</feature>
<feature type="transmembrane region" description="Helical" evidence="9">
    <location>
        <begin position="21"/>
        <end position="41"/>
    </location>
</feature>
<dbReference type="GO" id="GO:0005886">
    <property type="term" value="C:plasma membrane"/>
    <property type="evidence" value="ECO:0007669"/>
    <property type="project" value="UniProtKB-SubCell"/>
</dbReference>
<dbReference type="GO" id="GO:0017038">
    <property type="term" value="P:protein import"/>
    <property type="evidence" value="ECO:0007669"/>
    <property type="project" value="TreeGrafter"/>
</dbReference>
<dbReference type="KEGG" id="tti:THITH_03285"/>
<keyword evidence="4 9" id="KW-0812">Transmembrane</keyword>
<sequence length="240" mass="25883">MLDQLSALGWDQDQFLRFLDLGGPVVVILLGMSVFALAVILTKLAHFSGLRIEQQRVVEKALSLYRSGRTRDAIRRAERSPNPAAQMLARGLNGVQRGLPQHTIREEMVRYGNVALQDLRSGLRPLEVIGSLAPLLGLFGTVVGMIKAFQALEQAGAQVDVTVLSGGIWEALLTTAVGLAVAIPVVAVLTWLEGRVERIGHRMDDLVTRLFTEDLFTGSVRPNADGDDVPGLGSDARAPG</sequence>
<feature type="transmembrane region" description="Helical" evidence="9">
    <location>
        <begin position="128"/>
        <end position="148"/>
    </location>
</feature>
<evidence type="ECO:0000256" key="2">
    <source>
        <dbReference type="ARBA" id="ARBA00022448"/>
    </source>
</evidence>
<keyword evidence="6 9" id="KW-1133">Transmembrane helix</keyword>
<dbReference type="PANTHER" id="PTHR30625">
    <property type="entry name" value="PROTEIN TOLQ"/>
    <property type="match status" value="1"/>
</dbReference>
<keyword evidence="2 8" id="KW-0813">Transport</keyword>
<feature type="domain" description="MotA/TolQ/ExbB proton channel" evidence="10">
    <location>
        <begin position="82"/>
        <end position="204"/>
    </location>
</feature>
<evidence type="ECO:0000259" key="10">
    <source>
        <dbReference type="Pfam" id="PF01618"/>
    </source>
</evidence>
<dbReference type="PANTHER" id="PTHR30625:SF15">
    <property type="entry name" value="BIOPOLYMER TRANSPORT PROTEIN EXBB"/>
    <property type="match status" value="1"/>
</dbReference>
<keyword evidence="11" id="KW-0966">Cell projection</keyword>
<comment type="similarity">
    <text evidence="8">Belongs to the exbB/tolQ family.</text>
</comment>
<dbReference type="OrthoDB" id="4045at2"/>
<dbReference type="EMBL" id="CP007029">
    <property type="protein sequence ID" value="AHE97450.1"/>
    <property type="molecule type" value="Genomic_DNA"/>
</dbReference>
<keyword evidence="11" id="KW-0282">Flagellum</keyword>
<evidence type="ECO:0000256" key="1">
    <source>
        <dbReference type="ARBA" id="ARBA00004651"/>
    </source>
</evidence>
<comment type="subcellular location">
    <subcellularLocation>
        <location evidence="1">Cell membrane</location>
        <topology evidence="1">Multi-pass membrane protein</topology>
    </subcellularLocation>
    <subcellularLocation>
        <location evidence="8">Membrane</location>
        <topology evidence="8">Multi-pass membrane protein</topology>
    </subcellularLocation>
</comment>
<dbReference type="Proteomes" id="UP000005289">
    <property type="component" value="Chromosome"/>
</dbReference>
<evidence type="ECO:0000256" key="7">
    <source>
        <dbReference type="ARBA" id="ARBA00023136"/>
    </source>
</evidence>
<dbReference type="AlphaFoldDB" id="W0DKN4"/>
<evidence type="ECO:0000256" key="8">
    <source>
        <dbReference type="RuleBase" id="RU004057"/>
    </source>
</evidence>
<evidence type="ECO:0000256" key="4">
    <source>
        <dbReference type="ARBA" id="ARBA00022692"/>
    </source>
</evidence>
<evidence type="ECO:0000313" key="12">
    <source>
        <dbReference type="Proteomes" id="UP000005289"/>
    </source>
</evidence>
<accession>W0DKN4</accession>
<keyword evidence="3" id="KW-1003">Cell membrane</keyword>
<dbReference type="STRING" id="713585.THITH_03285"/>
<gene>
    <name evidence="11" type="ORF">THITH_03285</name>
</gene>
<evidence type="ECO:0000256" key="9">
    <source>
        <dbReference type="SAM" id="Phobius"/>
    </source>
</evidence>
<evidence type="ECO:0000313" key="11">
    <source>
        <dbReference type="EMBL" id="AHE97450.1"/>
    </source>
</evidence>
<dbReference type="InterPro" id="IPR050790">
    <property type="entry name" value="ExbB/TolQ_transport"/>
</dbReference>
<evidence type="ECO:0000256" key="6">
    <source>
        <dbReference type="ARBA" id="ARBA00022989"/>
    </source>
</evidence>
<keyword evidence="12" id="KW-1185">Reference proteome</keyword>